<protein>
    <submittedName>
        <fullName evidence="2">Uncharacterized protein</fullName>
    </submittedName>
</protein>
<organism evidence="2">
    <name type="scientific">Anguilla anguilla</name>
    <name type="common">European freshwater eel</name>
    <name type="synonym">Muraena anguilla</name>
    <dbReference type="NCBI Taxonomy" id="7936"/>
    <lineage>
        <taxon>Eukaryota</taxon>
        <taxon>Metazoa</taxon>
        <taxon>Chordata</taxon>
        <taxon>Craniata</taxon>
        <taxon>Vertebrata</taxon>
        <taxon>Euteleostomi</taxon>
        <taxon>Actinopterygii</taxon>
        <taxon>Neopterygii</taxon>
        <taxon>Teleostei</taxon>
        <taxon>Anguilliformes</taxon>
        <taxon>Anguillidae</taxon>
        <taxon>Anguilla</taxon>
    </lineage>
</organism>
<proteinExistence type="predicted"/>
<keyword evidence="1" id="KW-0812">Transmembrane</keyword>
<dbReference type="AlphaFoldDB" id="A0A0E9Q3V7"/>
<reference evidence="2" key="1">
    <citation type="submission" date="2014-11" db="EMBL/GenBank/DDBJ databases">
        <authorList>
            <person name="Amaro Gonzalez C."/>
        </authorList>
    </citation>
    <scope>NUCLEOTIDE SEQUENCE</scope>
</reference>
<keyword evidence="1" id="KW-1133">Transmembrane helix</keyword>
<name>A0A0E9Q3V7_ANGAN</name>
<evidence type="ECO:0000256" key="1">
    <source>
        <dbReference type="SAM" id="Phobius"/>
    </source>
</evidence>
<dbReference type="EMBL" id="GBXM01097809">
    <property type="protein sequence ID" value="JAH10768.1"/>
    <property type="molecule type" value="Transcribed_RNA"/>
</dbReference>
<feature type="transmembrane region" description="Helical" evidence="1">
    <location>
        <begin position="20"/>
        <end position="42"/>
    </location>
</feature>
<evidence type="ECO:0000313" key="2">
    <source>
        <dbReference type="EMBL" id="JAH10768.1"/>
    </source>
</evidence>
<accession>A0A0E9Q3V7</accession>
<keyword evidence="1" id="KW-0472">Membrane</keyword>
<sequence>MPVPFLWLSLGTLPLRPLPAGIFCLCNFDHLLFMWVVGLQLFDLLSKA</sequence>
<reference evidence="2" key="2">
    <citation type="journal article" date="2015" name="Fish Shellfish Immunol.">
        <title>Early steps in the European eel (Anguilla anguilla)-Vibrio vulnificus interaction in the gills: Role of the RtxA13 toxin.</title>
        <authorList>
            <person name="Callol A."/>
            <person name="Pajuelo D."/>
            <person name="Ebbesson L."/>
            <person name="Teles M."/>
            <person name="MacKenzie S."/>
            <person name="Amaro C."/>
        </authorList>
    </citation>
    <scope>NUCLEOTIDE SEQUENCE</scope>
</reference>